<accession>A0ABV9I5Q4</accession>
<sequence length="225" mass="26126">MRLTEASLCGYCGEPATEIEHVIARQFFPAADHERKKNIPRIPACRACNAAKQKSEDTMGVFLTVSSSDESAKKVMEERIGRTLRKNQRIRRLIRDNLVATESGVGFGVPLDEQGEEIDFWDWLVRGLYYYELQTPMRVDEDLHIALVDVKGPLERSRPLMPVRRNVQYRTYAGKDMQTYFSVDGDRQCWLIEFRNRKILVTNVIEAGSQLEQDLHEMPRYRLSR</sequence>
<proteinExistence type="predicted"/>
<name>A0ABV9I5Q4_9DEIO</name>
<evidence type="ECO:0000313" key="2">
    <source>
        <dbReference type="Proteomes" id="UP001595952"/>
    </source>
</evidence>
<dbReference type="Gene3D" id="1.10.30.50">
    <property type="match status" value="1"/>
</dbReference>
<comment type="caution">
    <text evidence="1">The sequence shown here is derived from an EMBL/GenBank/DDBJ whole genome shotgun (WGS) entry which is preliminary data.</text>
</comment>
<dbReference type="Proteomes" id="UP001595952">
    <property type="component" value="Unassembled WGS sequence"/>
</dbReference>
<keyword evidence="2" id="KW-1185">Reference proteome</keyword>
<protein>
    <submittedName>
        <fullName evidence="1">HNH endonuclease</fullName>
    </submittedName>
</protein>
<keyword evidence="1" id="KW-0540">Nuclease</keyword>
<dbReference type="GO" id="GO:0004519">
    <property type="term" value="F:endonuclease activity"/>
    <property type="evidence" value="ECO:0007669"/>
    <property type="project" value="UniProtKB-KW"/>
</dbReference>
<dbReference type="EMBL" id="JBHSEI010000002">
    <property type="protein sequence ID" value="MFC4637697.1"/>
    <property type="molecule type" value="Genomic_DNA"/>
</dbReference>
<gene>
    <name evidence="1" type="ORF">ACFO0D_04995</name>
</gene>
<reference evidence="2" key="1">
    <citation type="journal article" date="2019" name="Int. J. Syst. Evol. Microbiol.">
        <title>The Global Catalogue of Microorganisms (GCM) 10K type strain sequencing project: providing services to taxonomists for standard genome sequencing and annotation.</title>
        <authorList>
            <consortium name="The Broad Institute Genomics Platform"/>
            <consortium name="The Broad Institute Genome Sequencing Center for Infectious Disease"/>
            <person name="Wu L."/>
            <person name="Ma J."/>
        </authorList>
    </citation>
    <scope>NUCLEOTIDE SEQUENCE [LARGE SCALE GENOMIC DNA]</scope>
    <source>
        <strain evidence="2">CCUG 55995</strain>
    </source>
</reference>
<dbReference type="RefSeq" id="WP_380060732.1">
    <property type="nucleotide sequence ID" value="NZ_JBHSEI010000002.1"/>
</dbReference>
<keyword evidence="1" id="KW-0378">Hydrolase</keyword>
<organism evidence="1 2">
    <name type="scientific">Deinococcus hohokamensis</name>
    <dbReference type="NCBI Taxonomy" id="309883"/>
    <lineage>
        <taxon>Bacteria</taxon>
        <taxon>Thermotogati</taxon>
        <taxon>Deinococcota</taxon>
        <taxon>Deinococci</taxon>
        <taxon>Deinococcales</taxon>
        <taxon>Deinococcaceae</taxon>
        <taxon>Deinococcus</taxon>
    </lineage>
</organism>
<keyword evidence="1" id="KW-0255">Endonuclease</keyword>
<evidence type="ECO:0000313" key="1">
    <source>
        <dbReference type="EMBL" id="MFC4637697.1"/>
    </source>
</evidence>